<reference evidence="1 2" key="1">
    <citation type="submission" date="2020-03" db="EMBL/GenBank/DDBJ databases">
        <title>Soil Listeria distribution.</title>
        <authorList>
            <person name="Liao J."/>
            <person name="Wiedmann M."/>
        </authorList>
    </citation>
    <scope>NUCLEOTIDE SEQUENCE [LARGE SCALE GENOMIC DNA]</scope>
    <source>
        <strain evidence="1 2">FSL L7-0051</strain>
    </source>
</reference>
<dbReference type="AlphaFoldDB" id="A0A842G4T5"/>
<sequence length="196" mass="23293">MLAILEDKRQRRDKQHNIVDEIIKLIDEHNAKDVQHKECRGCYFCVKIKNKQKELNKLFKQKPDIELAQNTFNGGLDKKDKTMLSAERLKHKTKKEYIELKNIGYTDKDVEKVWGVTHNGLNGWKKENNLQIRSDKQLELTVEEYKEFREKGMSDYVIAEYLDVEEHNIRMFKKKNGIKVTNLQKYNKRTGHAKTN</sequence>
<proteinExistence type="predicted"/>
<accession>A0A842G4T5</accession>
<gene>
    <name evidence="1" type="ORF">HCC36_10950</name>
</gene>
<evidence type="ECO:0000313" key="2">
    <source>
        <dbReference type="Proteomes" id="UP000543005"/>
    </source>
</evidence>
<dbReference type="Proteomes" id="UP000543005">
    <property type="component" value="Unassembled WGS sequence"/>
</dbReference>
<name>A0A842G4T5_9LIST</name>
<dbReference type="RefSeq" id="WP_185629516.1">
    <property type="nucleotide sequence ID" value="NZ_JAARZT010000020.1"/>
</dbReference>
<comment type="caution">
    <text evidence="1">The sequence shown here is derived from an EMBL/GenBank/DDBJ whole genome shotgun (WGS) entry which is preliminary data.</text>
</comment>
<protein>
    <submittedName>
        <fullName evidence="1">Uncharacterized protein</fullName>
    </submittedName>
</protein>
<evidence type="ECO:0000313" key="1">
    <source>
        <dbReference type="EMBL" id="MBC2293746.1"/>
    </source>
</evidence>
<organism evidence="1 2">
    <name type="scientific">Listeria booriae</name>
    <dbReference type="NCBI Taxonomy" id="1552123"/>
    <lineage>
        <taxon>Bacteria</taxon>
        <taxon>Bacillati</taxon>
        <taxon>Bacillota</taxon>
        <taxon>Bacilli</taxon>
        <taxon>Bacillales</taxon>
        <taxon>Listeriaceae</taxon>
        <taxon>Listeria</taxon>
    </lineage>
</organism>
<dbReference type="EMBL" id="JAARZT010000020">
    <property type="protein sequence ID" value="MBC2293746.1"/>
    <property type="molecule type" value="Genomic_DNA"/>
</dbReference>